<keyword evidence="7" id="KW-1185">Reference proteome</keyword>
<dbReference type="Pfam" id="PF01734">
    <property type="entry name" value="Patatin"/>
    <property type="match status" value="1"/>
</dbReference>
<feature type="short sequence motif" description="GXSXG" evidence="4">
    <location>
        <begin position="36"/>
        <end position="40"/>
    </location>
</feature>
<dbReference type="Gene3D" id="3.40.1090.10">
    <property type="entry name" value="Cytosolic phospholipase A2 catalytic domain"/>
    <property type="match status" value="1"/>
</dbReference>
<name>A0A510UVP8_9CELL</name>
<dbReference type="GO" id="GO:0016042">
    <property type="term" value="P:lipid catabolic process"/>
    <property type="evidence" value="ECO:0007669"/>
    <property type="project" value="UniProtKB-UniRule"/>
</dbReference>
<evidence type="ECO:0000256" key="3">
    <source>
        <dbReference type="ARBA" id="ARBA00023098"/>
    </source>
</evidence>
<feature type="active site" description="Proton acceptor" evidence="4">
    <location>
        <position position="163"/>
    </location>
</feature>
<dbReference type="EMBL" id="BJUA01000005">
    <property type="protein sequence ID" value="GEK17561.1"/>
    <property type="molecule type" value="Genomic_DNA"/>
</dbReference>
<feature type="short sequence motif" description="GXGXXG" evidence="4">
    <location>
        <begin position="9"/>
        <end position="14"/>
    </location>
</feature>
<feature type="domain" description="PNPLA" evidence="5">
    <location>
        <begin position="5"/>
        <end position="176"/>
    </location>
</feature>
<gene>
    <name evidence="6" type="ORF">CPE01_12940</name>
</gene>
<proteinExistence type="predicted"/>
<evidence type="ECO:0000256" key="1">
    <source>
        <dbReference type="ARBA" id="ARBA00022801"/>
    </source>
</evidence>
<dbReference type="PROSITE" id="PS51635">
    <property type="entry name" value="PNPLA"/>
    <property type="match status" value="1"/>
</dbReference>
<dbReference type="InterPro" id="IPR016035">
    <property type="entry name" value="Acyl_Trfase/lysoPLipase"/>
</dbReference>
<organism evidence="6 7">
    <name type="scientific">Cellulomonas persica</name>
    <dbReference type="NCBI Taxonomy" id="76861"/>
    <lineage>
        <taxon>Bacteria</taxon>
        <taxon>Bacillati</taxon>
        <taxon>Actinomycetota</taxon>
        <taxon>Actinomycetes</taxon>
        <taxon>Micrococcales</taxon>
        <taxon>Cellulomonadaceae</taxon>
        <taxon>Cellulomonas</taxon>
    </lineage>
</organism>
<feature type="active site" description="Nucleophile" evidence="4">
    <location>
        <position position="38"/>
    </location>
</feature>
<sequence length="272" mass="28621">MSVGFVLGGGGVRGAVQVGMLRALFDAGIRPDLVVGTSIGAINGSAVAADPTPDVVERLAQAWASPAASAVYGDSWPKQLARLAKSRTHLNDPTPLRELLEGIVGAETRFEDLTVPLAVAAACIERAAERWFDTGPVVPAVMASASVPGVLPPTEIGDEHFVDGGLVNSIPLGEAWRRGATTVYVLQVGRIEEALVAPDRPSDVARVSFEIARRHRFAREIDEVPEGVSVHVLPSGGPTKGDEKLSSYRRMDTVRARMEAAHAATSAYLAGS</sequence>
<reference evidence="6 7" key="1">
    <citation type="submission" date="2019-07" db="EMBL/GenBank/DDBJ databases">
        <title>Whole genome shotgun sequence of Cellulomonas persica NBRC 101101.</title>
        <authorList>
            <person name="Hosoyama A."/>
            <person name="Uohara A."/>
            <person name="Ohji S."/>
            <person name="Ichikawa N."/>
        </authorList>
    </citation>
    <scope>NUCLEOTIDE SEQUENCE [LARGE SCALE GENOMIC DNA]</scope>
    <source>
        <strain evidence="6 7">NBRC 101101</strain>
    </source>
</reference>
<keyword evidence="3 4" id="KW-0443">Lipid metabolism</keyword>
<dbReference type="GO" id="GO:0016787">
    <property type="term" value="F:hydrolase activity"/>
    <property type="evidence" value="ECO:0007669"/>
    <property type="project" value="UniProtKB-UniRule"/>
</dbReference>
<dbReference type="PANTHER" id="PTHR14226">
    <property type="entry name" value="NEUROPATHY TARGET ESTERASE/SWISS CHEESE D.MELANOGASTER"/>
    <property type="match status" value="1"/>
</dbReference>
<accession>A0A510UVP8</accession>
<dbReference type="InterPro" id="IPR002641">
    <property type="entry name" value="PNPLA_dom"/>
</dbReference>
<dbReference type="AlphaFoldDB" id="A0A510UVP8"/>
<evidence type="ECO:0000259" key="5">
    <source>
        <dbReference type="PROSITE" id="PS51635"/>
    </source>
</evidence>
<evidence type="ECO:0000256" key="4">
    <source>
        <dbReference type="PROSITE-ProRule" id="PRU01161"/>
    </source>
</evidence>
<dbReference type="SUPFAM" id="SSF52151">
    <property type="entry name" value="FabD/lysophospholipase-like"/>
    <property type="match status" value="1"/>
</dbReference>
<evidence type="ECO:0000256" key="2">
    <source>
        <dbReference type="ARBA" id="ARBA00022963"/>
    </source>
</evidence>
<evidence type="ECO:0000313" key="6">
    <source>
        <dbReference type="EMBL" id="GEK17561.1"/>
    </source>
</evidence>
<dbReference type="Proteomes" id="UP000321386">
    <property type="component" value="Unassembled WGS sequence"/>
</dbReference>
<comment type="caution">
    <text evidence="6">The sequence shown here is derived from an EMBL/GenBank/DDBJ whole genome shotgun (WGS) entry which is preliminary data.</text>
</comment>
<keyword evidence="2 4" id="KW-0442">Lipid degradation</keyword>
<dbReference type="RefSeq" id="WP_186811435.1">
    <property type="nucleotide sequence ID" value="NZ_BJUA01000005.1"/>
</dbReference>
<feature type="short sequence motif" description="DGA/G" evidence="4">
    <location>
        <begin position="163"/>
        <end position="165"/>
    </location>
</feature>
<evidence type="ECO:0000313" key="7">
    <source>
        <dbReference type="Proteomes" id="UP000321386"/>
    </source>
</evidence>
<dbReference type="InterPro" id="IPR050301">
    <property type="entry name" value="NTE"/>
</dbReference>
<protein>
    <submittedName>
        <fullName evidence="6">Patatin</fullName>
    </submittedName>
</protein>
<keyword evidence="1 4" id="KW-0378">Hydrolase</keyword>
<dbReference type="PANTHER" id="PTHR14226:SF57">
    <property type="entry name" value="BLR7027 PROTEIN"/>
    <property type="match status" value="1"/>
</dbReference>